<dbReference type="EMBL" id="CAADEY010000111">
    <property type="protein sequence ID" value="VFJ63777.1"/>
    <property type="molecule type" value="Genomic_DNA"/>
</dbReference>
<evidence type="ECO:0000313" key="1">
    <source>
        <dbReference type="EMBL" id="VFJ63777.1"/>
    </source>
</evidence>
<proteinExistence type="predicted"/>
<gene>
    <name evidence="1" type="ORF">BECKDK2373C_GA0170839_111116</name>
</gene>
<sequence length="54" mass="6257">MSDPDLLRQRLLDVLTALERIPRHMADISHPDDFLSGEAGRDHMDAIWMISVIW</sequence>
<organism evidence="1">
    <name type="scientific">Candidatus Kentrum sp. DK</name>
    <dbReference type="NCBI Taxonomy" id="2126562"/>
    <lineage>
        <taxon>Bacteria</taxon>
        <taxon>Pseudomonadati</taxon>
        <taxon>Pseudomonadota</taxon>
        <taxon>Gammaproteobacteria</taxon>
        <taxon>Candidatus Kentrum</taxon>
    </lineage>
</organism>
<name>A0A450TAP8_9GAMM</name>
<accession>A0A450TAP8</accession>
<reference evidence="1" key="1">
    <citation type="submission" date="2019-02" db="EMBL/GenBank/DDBJ databases">
        <authorList>
            <person name="Gruber-Vodicka R. H."/>
            <person name="Seah K. B. B."/>
        </authorList>
    </citation>
    <scope>NUCLEOTIDE SEQUENCE</scope>
    <source>
        <strain evidence="1">BECK_DK161</strain>
    </source>
</reference>
<dbReference type="AlphaFoldDB" id="A0A450TAP8"/>
<protein>
    <submittedName>
        <fullName evidence="1">Uncharacterized protein</fullName>
    </submittedName>
</protein>